<keyword evidence="4" id="KW-0547">Nucleotide-binding</keyword>
<dbReference type="Proteomes" id="UP000002949">
    <property type="component" value="Unassembled WGS sequence"/>
</dbReference>
<accession>G6Y2X3</accession>
<keyword evidence="2" id="KW-0762">Sugar transport</keyword>
<reference evidence="6 7" key="1">
    <citation type="journal article" date="2012" name="J. Bacteriol.">
        <title>Draft Genome Sequence of Plant Growth-Promoting Rhizobium Mesorhizobium amorphae, Isolated from Zinc-Lead Mine Tailings.</title>
        <authorList>
            <person name="Hao X."/>
            <person name="Lin Y."/>
            <person name="Johnstone L."/>
            <person name="Baltrus D.A."/>
            <person name="Miller S.J."/>
            <person name="Wei G."/>
            <person name="Rensing C."/>
        </authorList>
    </citation>
    <scope>NUCLEOTIDE SEQUENCE [LARGE SCALE GENOMIC DNA]</scope>
    <source>
        <strain evidence="6 7">CCNWGS0123</strain>
    </source>
</reference>
<evidence type="ECO:0000256" key="3">
    <source>
        <dbReference type="ARBA" id="ARBA00022737"/>
    </source>
</evidence>
<dbReference type="PATRIC" id="fig|1082933.3.peg.245"/>
<dbReference type="EMBL" id="AGSN01000015">
    <property type="protein sequence ID" value="EHH13950.1"/>
    <property type="molecule type" value="Genomic_DNA"/>
</dbReference>
<name>G6Y2X3_9HYPH</name>
<keyword evidence="3" id="KW-0677">Repeat</keyword>
<gene>
    <name evidence="6" type="ORF">MEA186_01446</name>
</gene>
<evidence type="ECO:0000256" key="4">
    <source>
        <dbReference type="ARBA" id="ARBA00022741"/>
    </source>
</evidence>
<keyword evidence="7" id="KW-1185">Reference proteome</keyword>
<dbReference type="eggNOG" id="COG1129">
    <property type="taxonomic scope" value="Bacteria"/>
</dbReference>
<protein>
    <submittedName>
        <fullName evidence="6">Sugar ABC transporter ATP-binding protein</fullName>
    </submittedName>
</protein>
<dbReference type="Gene3D" id="3.40.50.300">
    <property type="entry name" value="P-loop containing nucleotide triphosphate hydrolases"/>
    <property type="match status" value="1"/>
</dbReference>
<dbReference type="KEGG" id="mamo:A6B35_30870"/>
<dbReference type="AlphaFoldDB" id="G6Y2X3"/>
<sequence length="80" mass="8969">MIYVSHRLDDIFRIADRVAVLRDGRLVNQKKVADTRADDLVEMIVGRPIDRNPRRNGGFAVGALLGSTTIKPGRVNVWAR</sequence>
<organism evidence="6 7">
    <name type="scientific">Mesorhizobium amorphae CCNWGS0123</name>
    <dbReference type="NCBI Taxonomy" id="1082933"/>
    <lineage>
        <taxon>Bacteria</taxon>
        <taxon>Pseudomonadati</taxon>
        <taxon>Pseudomonadota</taxon>
        <taxon>Alphaproteobacteria</taxon>
        <taxon>Hyphomicrobiales</taxon>
        <taxon>Phyllobacteriaceae</taxon>
        <taxon>Mesorhizobium</taxon>
    </lineage>
</organism>
<evidence type="ECO:0000313" key="7">
    <source>
        <dbReference type="Proteomes" id="UP000002949"/>
    </source>
</evidence>
<dbReference type="InterPro" id="IPR027417">
    <property type="entry name" value="P-loop_NTPase"/>
</dbReference>
<dbReference type="GO" id="GO:0005524">
    <property type="term" value="F:ATP binding"/>
    <property type="evidence" value="ECO:0007669"/>
    <property type="project" value="UniProtKB-KW"/>
</dbReference>
<dbReference type="SUPFAM" id="SSF52540">
    <property type="entry name" value="P-loop containing nucleoside triphosphate hydrolases"/>
    <property type="match status" value="1"/>
</dbReference>
<dbReference type="PANTHER" id="PTHR43790">
    <property type="entry name" value="CARBOHYDRATE TRANSPORT ATP-BINDING PROTEIN MG119-RELATED"/>
    <property type="match status" value="1"/>
</dbReference>
<keyword evidence="1" id="KW-0813">Transport</keyword>
<dbReference type="InterPro" id="IPR050107">
    <property type="entry name" value="ABC_carbohydrate_import_ATPase"/>
</dbReference>
<evidence type="ECO:0000256" key="1">
    <source>
        <dbReference type="ARBA" id="ARBA00022448"/>
    </source>
</evidence>
<keyword evidence="5 6" id="KW-0067">ATP-binding</keyword>
<evidence type="ECO:0000313" key="6">
    <source>
        <dbReference type="EMBL" id="EHH13950.1"/>
    </source>
</evidence>
<evidence type="ECO:0000256" key="5">
    <source>
        <dbReference type="ARBA" id="ARBA00022840"/>
    </source>
</evidence>
<dbReference type="PANTHER" id="PTHR43790:SF9">
    <property type="entry name" value="GALACTOFURANOSE TRANSPORTER ATP-BINDING PROTEIN YTFR"/>
    <property type="match status" value="1"/>
</dbReference>
<proteinExistence type="predicted"/>
<evidence type="ECO:0000256" key="2">
    <source>
        <dbReference type="ARBA" id="ARBA00022597"/>
    </source>
</evidence>